<dbReference type="EMBL" id="LVVM01004936">
    <property type="protein sequence ID" value="OJA11780.1"/>
    <property type="molecule type" value="Genomic_DNA"/>
</dbReference>
<gene>
    <name evidence="1" type="ORF">AZE42_07378</name>
</gene>
<evidence type="ECO:0000313" key="2">
    <source>
        <dbReference type="Proteomes" id="UP000183567"/>
    </source>
</evidence>
<comment type="caution">
    <text evidence="1">The sequence shown here is derived from an EMBL/GenBank/DDBJ whole genome shotgun (WGS) entry which is preliminary data.</text>
</comment>
<reference evidence="1 2" key="1">
    <citation type="submission" date="2016-03" db="EMBL/GenBank/DDBJ databases">
        <title>Comparative genomics of the ectomycorrhizal sister species Rhizopogon vinicolor and Rhizopogon vesiculosus (Basidiomycota: Boletales) reveals a divergence of the mating type B locus.</title>
        <authorList>
            <person name="Mujic A.B."/>
            <person name="Kuo A."/>
            <person name="Tritt A."/>
            <person name="Lipzen A."/>
            <person name="Chen C."/>
            <person name="Johnson J."/>
            <person name="Sharma A."/>
            <person name="Barry K."/>
            <person name="Grigoriev I.V."/>
            <person name="Spatafora J.W."/>
        </authorList>
    </citation>
    <scope>NUCLEOTIDE SEQUENCE [LARGE SCALE GENOMIC DNA]</scope>
    <source>
        <strain evidence="1 2">AM-OR11-056</strain>
    </source>
</reference>
<protein>
    <submittedName>
        <fullName evidence="1">Uncharacterized protein</fullName>
    </submittedName>
</protein>
<dbReference type="AlphaFoldDB" id="A0A1J8QJ53"/>
<feature type="non-terminal residue" evidence="1">
    <location>
        <position position="689"/>
    </location>
</feature>
<proteinExistence type="predicted"/>
<dbReference type="OrthoDB" id="3182339at2759"/>
<dbReference type="STRING" id="180088.A0A1J8QJ53"/>
<name>A0A1J8QJ53_9AGAM</name>
<sequence>MTMHKATKDIKDQLELRWKDVQAAQADSPHWDAAEMDIARDTKLSLTSSEEYITSVLHNTHDHSSSPEFQPTHRQRGTINDFLGSDAGFFNVAYIEDPFLALSDFECAIEREIDVWVNHVINQDAAHIDEACLTIQACATSYSSKAQSLYANNPENISIMLLTLFELWVALDKLVVKSIPLLKEYSPEVPYTIFDRLLLQKAAALERLKILQRHVATRIRDARPDFSVFSDCANKDTFAIRYYKHSKEMESCQRRIESDANVERATRHEELRDENDKYRRLTNEIDSLTCGIYIDWRGRSRHDRYCRKCKKEQERNNLSIEVHEWPLPEYVYHAKIVVFELGAPVTFKVWRSVTFHFLHDVCTPATHPVENTIQHMLLMDYQPLSGYCVGPLDQRITLASVTKSFLNSHYRTRSLPCTTIDVSVNNGLRFRLYDTTKHVWASGSFQSIDISDLCTHEVPPGPYSTLQHYLSGTHHTSNEVLANQAICDVELTLQEFIAFGSLRSGSLLQWMNILRELRARTLTFRDPAVYLLLLQASWEVGELSADGFRVWHDELRVSDFGHALLDELKSLKVSVEANWLEGVTMAMISALVSRLLSSADDSNVIQQSHELMRAVRHATFKWVQELSEALQKTTDESSSDEFKARLRDMAAICRSTYDVGPDNINALLQSSHDLEILAYCSVTVRDNVP</sequence>
<evidence type="ECO:0000313" key="1">
    <source>
        <dbReference type="EMBL" id="OJA11780.1"/>
    </source>
</evidence>
<accession>A0A1J8QJ53</accession>
<keyword evidence="2" id="KW-1185">Reference proteome</keyword>
<dbReference type="Proteomes" id="UP000183567">
    <property type="component" value="Unassembled WGS sequence"/>
</dbReference>
<organism evidence="1 2">
    <name type="scientific">Rhizopogon vesiculosus</name>
    <dbReference type="NCBI Taxonomy" id="180088"/>
    <lineage>
        <taxon>Eukaryota</taxon>
        <taxon>Fungi</taxon>
        <taxon>Dikarya</taxon>
        <taxon>Basidiomycota</taxon>
        <taxon>Agaricomycotina</taxon>
        <taxon>Agaricomycetes</taxon>
        <taxon>Agaricomycetidae</taxon>
        <taxon>Boletales</taxon>
        <taxon>Suillineae</taxon>
        <taxon>Rhizopogonaceae</taxon>
        <taxon>Rhizopogon</taxon>
    </lineage>
</organism>